<feature type="region of interest" description="Disordered" evidence="1">
    <location>
        <begin position="1"/>
        <end position="22"/>
    </location>
</feature>
<dbReference type="InterPro" id="IPR006580">
    <property type="entry name" value="Znf_TTF"/>
</dbReference>
<accession>A0A811NQS4</accession>
<evidence type="ECO:0000256" key="1">
    <source>
        <dbReference type="SAM" id="MobiDB-lite"/>
    </source>
</evidence>
<protein>
    <recommendedName>
        <fullName evidence="2">TTF-type domain-containing protein</fullName>
    </recommendedName>
</protein>
<keyword evidence="4" id="KW-1185">Reference proteome</keyword>
<dbReference type="OrthoDB" id="656725at2759"/>
<organism evidence="3 4">
    <name type="scientific">Miscanthus lutarioriparius</name>
    <dbReference type="NCBI Taxonomy" id="422564"/>
    <lineage>
        <taxon>Eukaryota</taxon>
        <taxon>Viridiplantae</taxon>
        <taxon>Streptophyta</taxon>
        <taxon>Embryophyta</taxon>
        <taxon>Tracheophyta</taxon>
        <taxon>Spermatophyta</taxon>
        <taxon>Magnoliopsida</taxon>
        <taxon>Liliopsida</taxon>
        <taxon>Poales</taxon>
        <taxon>Poaceae</taxon>
        <taxon>PACMAD clade</taxon>
        <taxon>Panicoideae</taxon>
        <taxon>Andropogonodae</taxon>
        <taxon>Andropogoneae</taxon>
        <taxon>Saccharinae</taxon>
        <taxon>Miscanthus</taxon>
    </lineage>
</organism>
<feature type="compositionally biased region" description="Basic and acidic residues" evidence="1">
    <location>
        <begin position="1"/>
        <end position="11"/>
    </location>
</feature>
<gene>
    <name evidence="3" type="ORF">NCGR_LOCUS18319</name>
</gene>
<dbReference type="PANTHER" id="PTHR45749:SF34">
    <property type="entry name" value="ZINC FINGER MYM-TYPE PROTEIN 1-LIKE"/>
    <property type="match status" value="1"/>
</dbReference>
<reference evidence="3" key="1">
    <citation type="submission" date="2020-10" db="EMBL/GenBank/DDBJ databases">
        <authorList>
            <person name="Han B."/>
            <person name="Lu T."/>
            <person name="Zhao Q."/>
            <person name="Huang X."/>
            <person name="Zhao Y."/>
        </authorList>
    </citation>
    <scope>NUCLEOTIDE SEQUENCE</scope>
</reference>
<dbReference type="Proteomes" id="UP000604825">
    <property type="component" value="Unassembled WGS sequence"/>
</dbReference>
<name>A0A811NQS4_9POAL</name>
<evidence type="ECO:0000313" key="3">
    <source>
        <dbReference type="EMBL" id="CAD6226544.1"/>
    </source>
</evidence>
<proteinExistence type="predicted"/>
<feature type="domain" description="TTF-type" evidence="2">
    <location>
        <begin position="65"/>
        <end position="159"/>
    </location>
</feature>
<sequence>MERHFSKKDVSKSSAGTKENRVADLGLVKPTDEFHHDNRDDAKTAYLQMGPCKPFGHKVPQGKSQTRGFVESWLGQFDWLQYNIDKDAAYCFYCYLCKPQKTSNVGNATFTKVGFKNWKNTNDAFKEHAQAIDCFRSNARKGALHFNNQRKSVQHVWTVTSAADEEAYKARLTTMLEMLEWYRKKDSKAALVTGENAPGNNQMSCPIVQKDLVRACAEETSEIVCELNNRFPERSTQLLRRVACLDPGDSFANFEVDKLFELAKIYVDDLSDYDCLRLLDELPIFIDEVRNDNDFSTCIDLGNLTEKMVQTDRYTHFPLVCHLIELALTIIRTERRNKVNDDWLNSSMISIQQDLFASVEDEKILKRFQDLKLRMAAKMEWSVKTCYVQFPDSTFMENPKSLFNQCAYTNVPRGPRL</sequence>
<evidence type="ECO:0000313" key="4">
    <source>
        <dbReference type="Proteomes" id="UP000604825"/>
    </source>
</evidence>
<dbReference type="AlphaFoldDB" id="A0A811NQS4"/>
<evidence type="ECO:0000259" key="2">
    <source>
        <dbReference type="SMART" id="SM00597"/>
    </source>
</evidence>
<dbReference type="SMART" id="SM00597">
    <property type="entry name" value="ZnF_TTF"/>
    <property type="match status" value="1"/>
</dbReference>
<comment type="caution">
    <text evidence="3">The sequence shown here is derived from an EMBL/GenBank/DDBJ whole genome shotgun (WGS) entry which is preliminary data.</text>
</comment>
<dbReference type="PANTHER" id="PTHR45749">
    <property type="match status" value="1"/>
</dbReference>
<dbReference type="EMBL" id="CAJGYO010000004">
    <property type="protein sequence ID" value="CAD6226544.1"/>
    <property type="molecule type" value="Genomic_DNA"/>
</dbReference>